<dbReference type="OrthoDB" id="9811399at2"/>
<dbReference type="InterPro" id="IPR013108">
    <property type="entry name" value="Amidohydro_3"/>
</dbReference>
<dbReference type="EMBL" id="MDEO01000030">
    <property type="protein sequence ID" value="OCX19886.1"/>
    <property type="molecule type" value="Genomic_DNA"/>
</dbReference>
<gene>
    <name evidence="2" type="ORF">QV13_09765</name>
</gene>
<accession>A0A1C2DZ02</accession>
<dbReference type="InterPro" id="IPR033932">
    <property type="entry name" value="YtcJ-like"/>
</dbReference>
<evidence type="ECO:0000259" key="1">
    <source>
        <dbReference type="Pfam" id="PF07969"/>
    </source>
</evidence>
<dbReference type="Gene3D" id="3.10.310.70">
    <property type="match status" value="1"/>
</dbReference>
<dbReference type="STRING" id="1566387.QV13_09765"/>
<dbReference type="InterPro" id="IPR011059">
    <property type="entry name" value="Metal-dep_hydrolase_composite"/>
</dbReference>
<dbReference type="SUPFAM" id="SSF51338">
    <property type="entry name" value="Composite domain of metallo-dependent hydrolases"/>
    <property type="match status" value="1"/>
</dbReference>
<sequence>MPSLALAADMILTNGKVFTANTAAPSAEAVAIRDGNILAVGKLADVEKAASADAEKIDLGGGMLLPGLIDAHVHALFAGFNSVSAILPEESRAIAELGKFATESIDNKRGLVGDVLRLGVITAAYWQPAELDGLFNAAPYDKMPVVLVGSDGHTGWANKALLTRAGVTKDFVDGLAEADRKFYTLGADGAPNGFVADAGWDKVLTALPPVPLEAQKEALRAAVKEMNGDGITAWLDPIVNVEPTGAIFSASPTKEQEGILPAYKALADNGELTAHVTGMALLNAASGPQAMEVYDTLATKYPKSDRLMVGGIKIFADGVIEYPAQTASLSKPYKNLGTPGPEVIGTDKFKALVTEADKRGALVHIHAIGDRAVTEALDGIEAARKTNGDSGIPHTITHLEIVQPQDVPRFKQLGVIAAMQLIWALKDEFTTDMLEPYLDPAFMQWIYPANSLLKAGATIAGASDWPVSSPNPFLAIRTAMNREGPKGVLLDKEAVSAEAMLYAYTINAAKALRRADRIGSIEPGKAADFALVDRDVLSVSAKEIGDTKVVWTMYGGKKVYEARPQ</sequence>
<keyword evidence="3" id="KW-1185">Reference proteome</keyword>
<dbReference type="Gene3D" id="3.20.20.140">
    <property type="entry name" value="Metal-dependent hydrolases"/>
    <property type="match status" value="1"/>
</dbReference>
<dbReference type="InterPro" id="IPR032466">
    <property type="entry name" value="Metal_Hydrolase"/>
</dbReference>
<reference evidence="2 3" key="1">
    <citation type="submission" date="2016-08" db="EMBL/GenBank/DDBJ databases">
        <title>Whole genome sequence of Mesorhizobium sp. strain UASWS1009 isolated from industrial sewage.</title>
        <authorList>
            <person name="Crovadore J."/>
            <person name="Calmin G."/>
            <person name="Chablais R."/>
            <person name="Cochard B."/>
            <person name="Lefort F."/>
        </authorList>
    </citation>
    <scope>NUCLEOTIDE SEQUENCE [LARGE SCALE GENOMIC DNA]</scope>
    <source>
        <strain evidence="2 3">UASWS1009</strain>
    </source>
</reference>
<protein>
    <recommendedName>
        <fullName evidence="1">Amidohydrolase 3 domain-containing protein</fullName>
    </recommendedName>
</protein>
<dbReference type="PANTHER" id="PTHR22642:SF2">
    <property type="entry name" value="PROTEIN LONG AFTER FAR-RED 3"/>
    <property type="match status" value="1"/>
</dbReference>
<comment type="caution">
    <text evidence="2">The sequence shown here is derived from an EMBL/GenBank/DDBJ whole genome shotgun (WGS) entry which is preliminary data.</text>
</comment>
<dbReference type="PANTHER" id="PTHR22642">
    <property type="entry name" value="IMIDAZOLONEPROPIONASE"/>
    <property type="match status" value="1"/>
</dbReference>
<dbReference type="SUPFAM" id="SSF51556">
    <property type="entry name" value="Metallo-dependent hydrolases"/>
    <property type="match status" value="1"/>
</dbReference>
<organism evidence="2 3">
    <name type="scientific">Mesorhizobium hungaricum</name>
    <dbReference type="NCBI Taxonomy" id="1566387"/>
    <lineage>
        <taxon>Bacteria</taxon>
        <taxon>Pseudomonadati</taxon>
        <taxon>Pseudomonadota</taxon>
        <taxon>Alphaproteobacteria</taxon>
        <taxon>Hyphomicrobiales</taxon>
        <taxon>Phyllobacteriaceae</taxon>
        <taxon>Mesorhizobium</taxon>
    </lineage>
</organism>
<dbReference type="Proteomes" id="UP000094412">
    <property type="component" value="Unassembled WGS sequence"/>
</dbReference>
<evidence type="ECO:0000313" key="2">
    <source>
        <dbReference type="EMBL" id="OCX19886.1"/>
    </source>
</evidence>
<dbReference type="AlphaFoldDB" id="A0A1C2DZ02"/>
<dbReference type="Gene3D" id="2.30.40.10">
    <property type="entry name" value="Urease, subunit C, domain 1"/>
    <property type="match status" value="1"/>
</dbReference>
<dbReference type="CDD" id="cd01300">
    <property type="entry name" value="YtcJ_like"/>
    <property type="match status" value="1"/>
</dbReference>
<dbReference type="Pfam" id="PF07969">
    <property type="entry name" value="Amidohydro_3"/>
    <property type="match status" value="1"/>
</dbReference>
<evidence type="ECO:0000313" key="3">
    <source>
        <dbReference type="Proteomes" id="UP000094412"/>
    </source>
</evidence>
<feature type="domain" description="Amidohydrolase 3" evidence="1">
    <location>
        <begin position="57"/>
        <end position="560"/>
    </location>
</feature>
<dbReference type="GO" id="GO:0016810">
    <property type="term" value="F:hydrolase activity, acting on carbon-nitrogen (but not peptide) bonds"/>
    <property type="evidence" value="ECO:0007669"/>
    <property type="project" value="InterPro"/>
</dbReference>
<proteinExistence type="predicted"/>
<name>A0A1C2DZ02_9HYPH</name>